<dbReference type="Proteomes" id="UP000535556">
    <property type="component" value="Unassembled WGS sequence"/>
</dbReference>
<dbReference type="Proteomes" id="UP000842809">
    <property type="component" value="Unassembled WGS sequence"/>
</dbReference>
<evidence type="ECO:0000313" key="62">
    <source>
        <dbReference type="EMBL" id="EDH0839998.1"/>
    </source>
</evidence>
<evidence type="ECO:0000313" key="90">
    <source>
        <dbReference type="EMBL" id="RKA10541.1"/>
    </source>
</evidence>
<evidence type="ECO:0000313" key="159">
    <source>
        <dbReference type="Proteomes" id="UP000549379"/>
    </source>
</evidence>
<dbReference type="EMBL" id="AABEVI010000003">
    <property type="protein sequence ID" value="EAH0217729.1"/>
    <property type="molecule type" value="Genomic_DNA"/>
</dbReference>
<dbReference type="EMBL" id="AAARIE010000011">
    <property type="protein sequence ID" value="EAE2660543.1"/>
    <property type="molecule type" value="Genomic_DNA"/>
</dbReference>
<evidence type="ECO:0000313" key="125">
    <source>
        <dbReference type="Proteomes" id="UP000421738"/>
    </source>
</evidence>
<proteinExistence type="predicted"/>
<evidence type="ECO:0000313" key="113">
    <source>
        <dbReference type="Proteomes" id="UP000368512"/>
    </source>
</evidence>
<evidence type="ECO:0000313" key="81">
    <source>
        <dbReference type="EMBL" id="HAC0276344.1"/>
    </source>
</evidence>
<dbReference type="Proteomes" id="UP000566597">
    <property type="component" value="Unassembled WGS sequence"/>
</dbReference>
<evidence type="ECO:0000313" key="65">
    <source>
        <dbReference type="EMBL" id="EDN8270663.1"/>
    </source>
</evidence>
<dbReference type="InterPro" id="IPR036677">
    <property type="entry name" value="EutN_CcmL_sf"/>
</dbReference>
<dbReference type="EMBL" id="AACKDQ010000004">
    <property type="protein sequence ID" value="EAK9315981.1"/>
    <property type="molecule type" value="Genomic_DNA"/>
</dbReference>
<dbReference type="Proteomes" id="UP000548826">
    <property type="component" value="Unassembled WGS sequence"/>
</dbReference>
<dbReference type="EMBL" id="AABGUK010000001">
    <property type="protein sequence ID" value="EAH4240492.1"/>
    <property type="molecule type" value="Genomic_DNA"/>
</dbReference>
<dbReference type="EMBL" id="DAAIJL010000014">
    <property type="protein sequence ID" value="HAB8558220.1"/>
    <property type="molecule type" value="Genomic_DNA"/>
</dbReference>
<dbReference type="Gene3D" id="2.40.50.220">
    <property type="entry name" value="EutN/Ccml"/>
    <property type="match status" value="1"/>
</dbReference>
<dbReference type="PANTHER" id="PTHR36539:SF2">
    <property type="entry name" value="ETHANOLAMINE UTILIZATION PROTEIN"/>
    <property type="match status" value="1"/>
</dbReference>
<evidence type="ECO:0000313" key="135">
    <source>
        <dbReference type="Proteomes" id="UP000478682"/>
    </source>
</evidence>
<dbReference type="EMBL" id="AANPAU010000012">
    <property type="protein sequence ID" value="EDP8515336.1"/>
    <property type="molecule type" value="Genomic_DNA"/>
</dbReference>
<evidence type="ECO:0000313" key="107">
    <source>
        <dbReference type="Proteomes" id="UP000352246"/>
    </source>
</evidence>
<evidence type="ECO:0000313" key="93">
    <source>
        <dbReference type="EMBL" id="UUJ80106.1"/>
    </source>
</evidence>
<evidence type="ECO:0000313" key="32">
    <source>
        <dbReference type="EMBL" id="EAG4330093.1"/>
    </source>
</evidence>
<dbReference type="GO" id="GO:0031470">
    <property type="term" value="C:carboxysome"/>
    <property type="evidence" value="ECO:0007669"/>
    <property type="project" value="UniProtKB-SubCell"/>
</dbReference>
<dbReference type="EMBL" id="AAANYN010000009">
    <property type="protein sequence ID" value="EAD5774169.1"/>
    <property type="molecule type" value="Genomic_DNA"/>
</dbReference>
<evidence type="ECO:0000313" key="164">
    <source>
        <dbReference type="Proteomes" id="UP000841146"/>
    </source>
</evidence>
<dbReference type="EMBL" id="AAAIXK010000001">
    <property type="protein sequence ID" value="EAC5548871.1"/>
    <property type="molecule type" value="Genomic_DNA"/>
</dbReference>
<evidence type="ECO:0000313" key="19">
    <source>
        <dbReference type="EMBL" id="EAE2352788.1"/>
    </source>
</evidence>
<dbReference type="EMBL" id="AABBHO010000009">
    <property type="protein sequence ID" value="EAG2996541.1"/>
    <property type="molecule type" value="Genomic_DNA"/>
</dbReference>
<dbReference type="EMBL" id="AAHZFN010000016">
    <property type="protein sequence ID" value="ECB9474475.1"/>
    <property type="molecule type" value="Genomic_DNA"/>
</dbReference>
<evidence type="ECO:0000313" key="155">
    <source>
        <dbReference type="Proteomes" id="UP000544530"/>
    </source>
</evidence>
<evidence type="ECO:0000313" key="66">
    <source>
        <dbReference type="EMBL" id="EDN9630273.1"/>
    </source>
</evidence>
<evidence type="ECO:0000313" key="109">
    <source>
        <dbReference type="Proteomes" id="UP000355989"/>
    </source>
</evidence>
<dbReference type="EMBL" id="DAAIHR010000013">
    <property type="protein sequence ID" value="HAB8399368.1"/>
    <property type="molecule type" value="Genomic_DNA"/>
</dbReference>
<evidence type="ECO:0000256" key="3">
    <source>
        <dbReference type="ARBA" id="ARBA00024446"/>
    </source>
</evidence>
<dbReference type="EMBL" id="AANOZB010000003">
    <property type="protein sequence ID" value="EDP8409549.1"/>
    <property type="molecule type" value="Genomic_DNA"/>
</dbReference>
<evidence type="ECO:0000313" key="47">
    <source>
        <dbReference type="EMBL" id="EAH3295477.1"/>
    </source>
</evidence>
<dbReference type="Proteomes" id="UP000484022">
    <property type="component" value="Unassembled WGS sequence"/>
</dbReference>
<evidence type="ECO:0000313" key="112">
    <source>
        <dbReference type="Proteomes" id="UP000365297"/>
    </source>
</evidence>
<gene>
    <name evidence="89" type="primary">ccml_1</name>
    <name evidence="91" type="synonym">ccmL_1</name>
    <name evidence="25" type="ORF">A3R20_03635</name>
    <name evidence="24" type="ORF">A8L61_11540</name>
    <name evidence="37" type="ORF">AB917_11820</name>
    <name evidence="5" type="ORF">ABZ57_12745</name>
    <name evidence="91" type="ORF">AE233_01555</name>
    <name evidence="35" type="ORF">AF817_02590</name>
    <name evidence="36" type="ORF">AF817_15855</name>
    <name evidence="88" type="ORF">AJL21_13025</name>
    <name evidence="16" type="ORF">APD94_03000</name>
    <name evidence="18" type="ORF">ARR48_02995</name>
    <name evidence="17" type="ORF">ART25_02715</name>
    <name evidence="6" type="ORF">ARY78_00320</name>
    <name evidence="29" type="ORF">B1N52_00540</name>
    <name evidence="28" type="ORF">B1S26_00605</name>
    <name evidence="30" type="ORF">B5K54_04455</name>
    <name evidence="26" type="ORF">BB997_03545</name>
    <name evidence="59" type="ORF">BCZ19_00545</name>
    <name evidence="27" type="ORF">BCZ21_13310</name>
    <name evidence="93" type="ORF">BES38_02580</name>
    <name evidence="33" type="ORF">CA369_12145</name>
    <name evidence="31" type="ORF">CAC64_02700</name>
    <name evidence="32" type="ORF">CAV64_02340</name>
    <name evidence="14" type="ORF">CD20_11280</name>
    <name evidence="39" type="ORF">CW845_12180</name>
    <name evidence="38" type="ORF">CW895_13110</name>
    <name evidence="44" type="ORF">D4271_10985</name>
    <name evidence="45" type="ORF">D4920_14425</name>
    <name evidence="40" type="ORF">D4B11_12335</name>
    <name evidence="41" type="ORF">D4C60_05900</name>
    <name evidence="42" type="ORF">D4D89_05325</name>
    <name evidence="43" type="ORF">D4U23_00545</name>
    <name evidence="46" type="ORF">D5M70_05320</name>
    <name evidence="47" type="ORF">D5N24_13785</name>
    <name evidence="50" type="ORF">D7104_13690</name>
    <name evidence="85" type="ORF">DCK61_04765</name>
    <name evidence="34" type="ORF">DCT16_03545</name>
    <name evidence="15" type="ORF">DG57_11770</name>
    <name evidence="86" type="ORF">DOV25_09630</name>
    <name evidence="8" type="ORF">DQ70_09270</name>
    <name evidence="7" type="ORF">DU018_06695</name>
    <name evidence="89" type="ORF">DYZ50_02117</name>
    <name evidence="90" type="ORF">DYZ80_00068</name>
    <name evidence="4" type="ORF">E0I39_05390</name>
    <name evidence="20" type="ORF">E1V33_10255</name>
    <name evidence="21" type="ORF">E1W43_13025</name>
    <name evidence="22" type="ORF">E1W56_12820</name>
    <name evidence="23" type="ORF">E1X78_00345</name>
    <name evidence="48" type="ORF">E5F58_00590</name>
    <name evidence="49" type="ORF">E5H26_02650</name>
    <name evidence="13" type="ORF">EX365_00350</name>
    <name evidence="12" type="ORF">EXZ73_07645</name>
    <name evidence="58" type="ORF">F1788_02645</name>
    <name evidence="60" type="ORF">F6436_11405</name>
    <name evidence="61" type="ORF">F6515_04895</name>
    <name evidence="51" type="ORF">FA835_02555</name>
    <name evidence="52" type="ORF">FC284_09650</name>
    <name evidence="57" type="ORF">FJU19_05230</name>
    <name evidence="54" type="ORF">FLQ97_08685</name>
    <name evidence="53" type="ORF">FLR03_12380</name>
    <name evidence="55" type="ORF">FNX40_13665</name>
    <name evidence="56" type="ORF">FPL45_12830</name>
    <name evidence="68" type="ORF">FV747_12265</name>
    <name evidence="92" type="ORF">FZW98_02305</name>
    <name evidence="70" type="ORF">G3O21_002791</name>
    <name evidence="69" type="ORF">G3R95_001099</name>
    <name evidence="62" type="ORF">GCV64_02705</name>
    <name evidence="71" type="ORF">GHH22_12720</name>
    <name evidence="72" type="ORF">GHO09_08810</name>
    <name evidence="66" type="ORF">GI230_11750</name>
    <name evidence="82" type="ORF">GI949_05005</name>
    <name evidence="73" type="ORF">GIH49_01855</name>
    <name evidence="67" type="ORF">GJW51_00155</name>
    <name evidence="63" type="ORF">GQG13_03705</name>
    <name evidence="64" type="ORF">GT011_02595</name>
    <name evidence="65" type="ORF">GT011_15085</name>
    <name evidence="74" type="ORF">GYO01_01840</name>
    <name evidence="75" type="ORF">GYP27_11995</name>
    <name evidence="76" type="ORF">GYR60_12640</name>
    <name evidence="77" type="ORF">GYS09_13060</name>
    <name evidence="78" type="ORF">GYU24_02980</name>
    <name evidence="79" type="ORF">GYU24_15955</name>
    <name evidence="80" type="ORF">GYX23_08415</name>
    <name evidence="81" type="ORF">GYY14_13310</name>
    <name evidence="83" type="ORF">HQN34_000838</name>
    <name evidence="87" type="ORF">HZJ64_05660</name>
    <name evidence="84" type="ORF">IP987_001344</name>
    <name evidence="9" type="ORF">KV70_12525</name>
    <name evidence="10" type="ORF">QD52_00345</name>
    <name evidence="11" type="ORF">UI29_00370</name>
    <name evidence="19" type="ORF">Y261_00315</name>
</gene>
<dbReference type="Proteomes" id="UP000840039">
    <property type="component" value="Unassembled WGS sequence"/>
</dbReference>
<dbReference type="EMBL" id="AALEDS010000011">
    <property type="protein sequence ID" value="ECY6544943.1"/>
    <property type="molecule type" value="Genomic_DNA"/>
</dbReference>
<evidence type="ECO:0000313" key="163">
    <source>
        <dbReference type="Proteomes" id="UP000840567"/>
    </source>
</evidence>
<evidence type="ECO:0000313" key="8">
    <source>
        <dbReference type="EMBL" id="EAC7480868.1"/>
    </source>
</evidence>
<dbReference type="Proteomes" id="UP000403352">
    <property type="component" value="Unassembled WGS sequence"/>
</dbReference>
<dbReference type="EMBL" id="AALGDA010000010">
    <property type="protein sequence ID" value="ECY9782324.1"/>
    <property type="molecule type" value="Genomic_DNA"/>
</dbReference>
<dbReference type="SUPFAM" id="SSF159133">
    <property type="entry name" value="EutN/CcmL-like"/>
    <property type="match status" value="1"/>
</dbReference>
<dbReference type="Proteomes" id="UP000840928">
    <property type="component" value="Unassembled WGS sequence"/>
</dbReference>
<evidence type="ECO:0000313" key="153">
    <source>
        <dbReference type="Proteomes" id="UP000540117"/>
    </source>
</evidence>
<evidence type="ECO:0000313" key="141">
    <source>
        <dbReference type="Proteomes" id="UP000517258"/>
    </source>
</evidence>
<dbReference type="EMBL" id="DAAHUJ010000001">
    <property type="protein sequence ID" value="HAB7362837.1"/>
    <property type="molecule type" value="Genomic_DNA"/>
</dbReference>
<evidence type="ECO:0000313" key="137">
    <source>
        <dbReference type="Proteomes" id="UP000478945"/>
    </source>
</evidence>
<dbReference type="Proteomes" id="UP000528151">
    <property type="component" value="Unassembled WGS sequence"/>
</dbReference>
<dbReference type="EMBL" id="AAISWI010000013">
    <property type="protein sequence ID" value="ECH7212216.1"/>
    <property type="molecule type" value="Genomic_DNA"/>
</dbReference>
<evidence type="ECO:0000313" key="116">
    <source>
        <dbReference type="Proteomes" id="UP000376505"/>
    </source>
</evidence>
<evidence type="ECO:0000313" key="38">
    <source>
        <dbReference type="EMBL" id="EAG9354734.1"/>
    </source>
</evidence>
<evidence type="ECO:0000313" key="64">
    <source>
        <dbReference type="EMBL" id="EDN8268218.1"/>
    </source>
</evidence>
<evidence type="ECO:0000313" key="101">
    <source>
        <dbReference type="Proteomes" id="UP000336166"/>
    </source>
</evidence>
<evidence type="ECO:0000313" key="143">
    <source>
        <dbReference type="Proteomes" id="UP000524387"/>
    </source>
</evidence>
<dbReference type="EMBL" id="AABFMV010000008">
    <property type="protein sequence ID" value="EAH1615934.1"/>
    <property type="molecule type" value="Genomic_DNA"/>
</dbReference>
<dbReference type="Proteomes" id="UP000844471">
    <property type="component" value="Unassembled WGS sequence"/>
</dbReference>
<dbReference type="Proteomes" id="UP000368805">
    <property type="component" value="Unassembled WGS sequence"/>
</dbReference>
<dbReference type="EMBL" id="AABDDO010000001">
    <property type="protein sequence ID" value="EAG6762110.1"/>
    <property type="molecule type" value="Genomic_DNA"/>
</dbReference>
<dbReference type="EMBL" id="AAAQJJ010000014">
    <property type="protein sequence ID" value="EAE0770508.1"/>
    <property type="molecule type" value="Genomic_DNA"/>
</dbReference>
<dbReference type="EMBL" id="DAAJZA010000003">
    <property type="protein sequence ID" value="HAC1754326.1"/>
    <property type="molecule type" value="Genomic_DNA"/>
</dbReference>
<dbReference type="EMBL" id="AABEMN010000019">
    <property type="protein sequence ID" value="EAG9520561.1"/>
    <property type="molecule type" value="Genomic_DNA"/>
</dbReference>
<dbReference type="Proteomes" id="UP000379076">
    <property type="component" value="Unassembled WGS sequence"/>
</dbReference>
<dbReference type="Proteomes" id="UP000852906">
    <property type="component" value="Unassembled WGS sequence"/>
</dbReference>
<dbReference type="Proteomes" id="UP000527632">
    <property type="component" value="Unassembled WGS sequence"/>
</dbReference>
<dbReference type="EMBL" id="DAAIRR010000001">
    <property type="protein sequence ID" value="HAB9174660.1"/>
    <property type="molecule type" value="Genomic_DNA"/>
</dbReference>
<evidence type="ECO:0000313" key="165">
    <source>
        <dbReference type="Proteomes" id="UP000843775"/>
    </source>
</evidence>
<name>A0A0D8X6B4_LISMN</name>
<evidence type="ECO:0000313" key="63">
    <source>
        <dbReference type="EMBL" id="EDN7714227.1"/>
    </source>
</evidence>
<dbReference type="CDD" id="cd01614">
    <property type="entry name" value="EutN_CcmL"/>
    <property type="match status" value="1"/>
</dbReference>
<dbReference type="Proteomes" id="UP000524387">
    <property type="component" value="Unassembled WGS sequence"/>
</dbReference>
<evidence type="ECO:0000313" key="145">
    <source>
        <dbReference type="Proteomes" id="UP000525850"/>
    </source>
</evidence>
<evidence type="ECO:0000313" key="43">
    <source>
        <dbReference type="EMBL" id="EAH0250868.1"/>
    </source>
</evidence>
<dbReference type="EMBL" id="AALAQH010000001">
    <property type="protein sequence ID" value="ECX6923145.1"/>
    <property type="molecule type" value="Genomic_DNA"/>
</dbReference>
<evidence type="ECO:0000313" key="168">
    <source>
        <dbReference type="Proteomes" id="UP000852906"/>
    </source>
</evidence>
<evidence type="ECO:0000313" key="60">
    <source>
        <dbReference type="EMBL" id="ECY6544943.1"/>
    </source>
</evidence>
<evidence type="ECO:0000313" key="134">
    <source>
        <dbReference type="Proteomes" id="UP000470497"/>
    </source>
</evidence>
<dbReference type="Proteomes" id="UP000383365">
    <property type="component" value="Unassembled WGS sequence"/>
</dbReference>
<evidence type="ECO:0000313" key="10">
    <source>
        <dbReference type="EMBL" id="EAD1183526.1"/>
    </source>
</evidence>
<dbReference type="AlphaFoldDB" id="A0A0D8X6B4"/>
<evidence type="ECO:0000313" key="106">
    <source>
        <dbReference type="Proteomes" id="UP000350032"/>
    </source>
</evidence>
<dbReference type="KEGG" id="lmv:Y193_09815"/>
<dbReference type="Proteomes" id="UP000841146">
    <property type="component" value="Unassembled WGS sequence"/>
</dbReference>
<evidence type="ECO:0000313" key="115">
    <source>
        <dbReference type="Proteomes" id="UP000371553"/>
    </source>
</evidence>
<dbReference type="EMBL" id="AABBZO010000015">
    <property type="protein sequence ID" value="EAG4463042.1"/>
    <property type="molecule type" value="Genomic_DNA"/>
</dbReference>
<dbReference type="Proteomes" id="UP000853596">
    <property type="component" value="Unassembled WGS sequence"/>
</dbReference>
<dbReference type="Proteomes" id="UP000481141">
    <property type="component" value="Unassembled WGS sequence"/>
</dbReference>
<dbReference type="EMBL" id="DAAEZQ010000001">
    <property type="protein sequence ID" value="HAA9720884.1"/>
    <property type="molecule type" value="Genomic_DNA"/>
</dbReference>
<dbReference type="Proteomes" id="UP000352246">
    <property type="component" value="Unassembled WGS sequence"/>
</dbReference>
<evidence type="ECO:0000313" key="157">
    <source>
        <dbReference type="Proteomes" id="UP000548278"/>
    </source>
</evidence>
<dbReference type="Proteomes" id="UP000339309">
    <property type="component" value="Unassembled WGS sequence"/>
</dbReference>
<evidence type="ECO:0000313" key="131">
    <source>
        <dbReference type="Proteomes" id="UP000467247"/>
    </source>
</evidence>
<evidence type="ECO:0000313" key="156">
    <source>
        <dbReference type="Proteomes" id="UP000546397"/>
    </source>
</evidence>
<evidence type="ECO:0000313" key="152">
    <source>
        <dbReference type="Proteomes" id="UP000535556"/>
    </source>
</evidence>
<protein>
    <submittedName>
        <fullName evidence="89">Carbon dioxide concentrating mechanism protein CcmL</fullName>
    </submittedName>
    <submittedName>
        <fullName evidence="12">Ethanolamine utilization protein EutN</fullName>
    </submittedName>
    <submittedName>
        <fullName evidence="83">EutN/CcmL family microcompartment protein</fullName>
    </submittedName>
</protein>
<evidence type="ECO:0000313" key="61">
    <source>
        <dbReference type="EMBL" id="ECY9782324.1"/>
    </source>
</evidence>
<evidence type="ECO:0000313" key="37">
    <source>
        <dbReference type="EMBL" id="EAG6991274.1"/>
    </source>
</evidence>
<evidence type="ECO:0000313" key="124">
    <source>
        <dbReference type="Proteomes" id="UP000413786"/>
    </source>
</evidence>
<evidence type="ECO:0000313" key="58">
    <source>
        <dbReference type="EMBL" id="ECR7121609.1"/>
    </source>
</evidence>
<evidence type="ECO:0000313" key="89">
    <source>
        <dbReference type="EMBL" id="RJZ20591.1"/>
    </source>
</evidence>
<dbReference type="EMBL" id="AAJEKY010000003">
    <property type="protein sequence ID" value="ECL0130489.1"/>
    <property type="molecule type" value="Genomic_DNA"/>
</dbReference>
<evidence type="ECO:0000313" key="48">
    <source>
        <dbReference type="EMBL" id="EAH4240492.1"/>
    </source>
</evidence>
<dbReference type="Proteomes" id="UP000413786">
    <property type="component" value="Unassembled WGS sequence"/>
</dbReference>
<evidence type="ECO:0000256" key="2">
    <source>
        <dbReference type="ARBA" id="ARBA00023669"/>
    </source>
</evidence>
<keyword evidence="3" id="KW-1283">Bacterial microcompartment</keyword>
<dbReference type="Proteomes" id="UP000549379">
    <property type="component" value="Unassembled WGS sequence"/>
</dbReference>
<organism evidence="12 116">
    <name type="scientific">Listeria monocytogenes</name>
    <dbReference type="NCBI Taxonomy" id="1639"/>
    <lineage>
        <taxon>Bacteria</taxon>
        <taxon>Bacillati</taxon>
        <taxon>Bacillota</taxon>
        <taxon>Bacilli</taxon>
        <taxon>Bacillales</taxon>
        <taxon>Listeriaceae</taxon>
        <taxon>Listeria</taxon>
    </lineage>
</organism>
<dbReference type="Proteomes" id="UP000844415">
    <property type="component" value="Unassembled WGS sequence"/>
</dbReference>
<evidence type="ECO:0000313" key="133">
    <source>
        <dbReference type="Proteomes" id="UP000467536"/>
    </source>
</evidence>
<dbReference type="OMA" id="GAGINEW"/>
<evidence type="ECO:0000313" key="108">
    <source>
        <dbReference type="Proteomes" id="UP000354255"/>
    </source>
</evidence>
<evidence type="ECO:0000313" key="44">
    <source>
        <dbReference type="EMBL" id="EAH1615934.1"/>
    </source>
</evidence>
<dbReference type="Proteomes" id="UP000531172">
    <property type="component" value="Unassembled WGS sequence"/>
</dbReference>
<dbReference type="EMBL" id="DABJAN010000001">
    <property type="protein sequence ID" value="HAJ9592662.1"/>
    <property type="molecule type" value="Genomic_DNA"/>
</dbReference>
<dbReference type="Proteomes" id="UP000427828">
    <property type="component" value="Unassembled WGS sequence"/>
</dbReference>
<dbReference type="Proteomes" id="UP000525068">
    <property type="component" value="Unassembled WGS sequence"/>
</dbReference>
<dbReference type="EMBL" id="AAARLF010000009">
    <property type="protein sequence ID" value="EAE2898861.1"/>
    <property type="molecule type" value="Genomic_DNA"/>
</dbReference>
<evidence type="ECO:0000313" key="34">
    <source>
        <dbReference type="EMBL" id="EAG6168460.1"/>
    </source>
</evidence>
<evidence type="ECO:0000313" key="22">
    <source>
        <dbReference type="EMBL" id="EAE4942922.1"/>
    </source>
</evidence>
<evidence type="ECO:0000313" key="24">
    <source>
        <dbReference type="EMBL" id="EAG0867911.1"/>
    </source>
</evidence>
<evidence type="ECO:0000313" key="118">
    <source>
        <dbReference type="Proteomes" id="UP000388699"/>
    </source>
</evidence>
<reference evidence="93" key="12">
    <citation type="submission" date="2022-06" db="EMBL/GenBank/DDBJ databases">
        <title>Complete genomes of Listeria monocytogenes strains L58-55 and 6179.</title>
        <authorList>
            <person name="Schmitz-Esser S."/>
            <person name="Tibbs-Cortes B.W."/>
        </authorList>
    </citation>
    <scope>NUCLEOTIDE SEQUENCE</scope>
    <source>
        <strain evidence="93">L58-55</strain>
    </source>
</reference>
<evidence type="ECO:0000313" key="82">
    <source>
        <dbReference type="EMBL" id="HAC1754326.1"/>
    </source>
</evidence>
<evidence type="ECO:0000313" key="150">
    <source>
        <dbReference type="Proteomes" id="UP000531172"/>
    </source>
</evidence>
<dbReference type="Proteomes" id="UP000548278">
    <property type="component" value="Unassembled WGS sequence"/>
</dbReference>
<evidence type="ECO:0000313" key="85">
    <source>
        <dbReference type="EMBL" id="KAA9453781.1"/>
    </source>
</evidence>
<evidence type="ECO:0000313" key="111">
    <source>
        <dbReference type="Proteomes" id="UP000364988"/>
    </source>
</evidence>
<dbReference type="Proteomes" id="UP000345329">
    <property type="component" value="Unassembled WGS sequence"/>
</dbReference>
<reference evidence="92 98" key="8">
    <citation type="submission" date="2019-08" db="EMBL/GenBank/DDBJ databases">
        <title>Soil Listeria distribution.</title>
        <authorList>
            <person name="Liao J."/>
        </authorList>
    </citation>
    <scope>NUCLEOTIDE SEQUENCE [LARGE SCALE GENOMIC DNA]</scope>
    <source>
        <strain evidence="92 98">IN-RH-2-BL1</strain>
    </source>
</reference>
<dbReference type="EMBL" id="AANEHK010000012">
    <property type="protein sequence ID" value="EDO0986768.1"/>
    <property type="molecule type" value="Genomic_DNA"/>
</dbReference>
<dbReference type="EMBL" id="AAASTI010000001">
    <property type="protein sequence ID" value="EAE5602550.1"/>
    <property type="molecule type" value="Genomic_DNA"/>
</dbReference>
<dbReference type="Proteomes" id="UP000285054">
    <property type="component" value="Unassembled WGS sequence"/>
</dbReference>
<evidence type="ECO:0000313" key="18">
    <source>
        <dbReference type="EMBL" id="EAE1630760.1"/>
    </source>
</evidence>
<dbReference type="Proteomes" id="UP000193519">
    <property type="component" value="Chromosome"/>
</dbReference>
<dbReference type="EMBL" id="AANCRK010000001">
    <property type="protein sequence ID" value="EDN7714227.1"/>
    <property type="molecule type" value="Genomic_DNA"/>
</dbReference>
<evidence type="ECO:0000313" key="121">
    <source>
        <dbReference type="Proteomes" id="UP000403352"/>
    </source>
</evidence>
<dbReference type="Proteomes" id="UP000322220">
    <property type="component" value="Unassembled WGS sequence"/>
</dbReference>
<evidence type="ECO:0000313" key="45">
    <source>
        <dbReference type="EMBL" id="EAH2283278.1"/>
    </source>
</evidence>
<evidence type="ECO:0000313" key="71">
    <source>
        <dbReference type="EMBL" id="HAA8054002.1"/>
    </source>
</evidence>
<evidence type="ECO:0000313" key="72">
    <source>
        <dbReference type="EMBL" id="HAA8490596.1"/>
    </source>
</evidence>
<dbReference type="Proteomes" id="UP000368512">
    <property type="component" value="Unassembled WGS sequence"/>
</dbReference>
<dbReference type="EMBL" id="QXLS01000001">
    <property type="protein sequence ID" value="RKA10541.1"/>
    <property type="molecule type" value="Genomic_DNA"/>
</dbReference>
<evidence type="ECO:0000313" key="46">
    <source>
        <dbReference type="EMBL" id="EAH3126715.1"/>
    </source>
</evidence>
<evidence type="ECO:0000313" key="70">
    <source>
        <dbReference type="EMBL" id="EDP8515336.1"/>
    </source>
</evidence>
<evidence type="ECO:0000313" key="103">
    <source>
        <dbReference type="Proteomes" id="UP000339309"/>
    </source>
</evidence>
<dbReference type="RefSeq" id="WP_003721582.1">
    <property type="nucleotide sequence ID" value="NC_021823.1"/>
</dbReference>
<reference evidence="101 103" key="5">
    <citation type="submission" date="2018-06" db="EMBL/GenBank/DDBJ databases">
        <authorList>
            <consortium name="PulseNet: The National Subtyping Network for Foodborne Disease Surveillance"/>
            <person name="Tarr C.L."/>
            <person name="Trees E."/>
            <person name="Katz L.S."/>
            <person name="Carleton-Romer H.A."/>
            <person name="Stroika S."/>
            <person name="Kucerova Z."/>
            <person name="Roache K.F."/>
            <person name="Sabol A.L."/>
            <person name="Besser J."/>
            <person name="Gerner-Smidt P."/>
        </authorList>
    </citation>
    <scope>NUCLEOTIDE SEQUENCE [LARGE SCALE GENOMIC DNA]</scope>
    <source>
        <strain evidence="5 103">2015L-6227</strain>
        <strain evidence="19 101">PNUSAL000134</strain>
        <strain evidence="9 108">PNUSAL000910</strain>
        <strain evidence="24 110">PNUSAL002180</strain>
        <strain evidence="26 135">PNUSAL002298</strain>
        <strain evidence="31 150">PNUSAL003001</strain>
        <strain evidence="50 106">PNUSAL004402</strain>
        <strain evidence="58 125">PNUSAL005666</strain>
        <strain evidence="61 140">PNUSAL005692</strain>
    </source>
</reference>
<dbReference type="Proteomes" id="UP000337746">
    <property type="component" value="Unassembled WGS sequence"/>
</dbReference>
<reference evidence="85 130" key="4">
    <citation type="submission" date="2018-04" db="EMBL/GenBank/DDBJ databases">
        <title>Genome Analysis of a Prevalent Clone of Listeria monocytogenes Sequence Type 87 in China.</title>
        <authorList>
            <person name="Wang Y."/>
        </authorList>
    </citation>
    <scope>NUCLEOTIDE SEQUENCE [LARGE SCALE GENOMIC DNA]</scope>
    <source>
        <strain evidence="85 130">ICDC_LM1523</strain>
    </source>
</reference>
<dbReference type="EMBL" id="DABXZF010000010">
    <property type="protein sequence ID" value="HAO5922157.1"/>
    <property type="molecule type" value="Genomic_DNA"/>
</dbReference>
<evidence type="ECO:0000313" key="56">
    <source>
        <dbReference type="EMBL" id="ECH7212216.1"/>
    </source>
</evidence>
<evidence type="ECO:0000313" key="94">
    <source>
        <dbReference type="Proteomes" id="UP000269407"/>
    </source>
</evidence>
<dbReference type="Proteomes" id="UP000540117">
    <property type="component" value="Unassembled WGS sequence"/>
</dbReference>
<evidence type="ECO:0000313" key="57">
    <source>
        <dbReference type="EMBL" id="ECL0130489.1"/>
    </source>
</evidence>
<dbReference type="Proteomes" id="UP000533021">
    <property type="component" value="Unassembled WGS sequence"/>
</dbReference>
<dbReference type="Proteomes" id="UP000460224">
    <property type="component" value="Unassembled WGS sequence"/>
</dbReference>
<evidence type="ECO:0000313" key="97">
    <source>
        <dbReference type="Proteomes" id="UP000285054"/>
    </source>
</evidence>
<dbReference type="EMBL" id="AAAQVA010000001">
    <property type="protein sequence ID" value="EAE1630760.1"/>
    <property type="molecule type" value="Genomic_DNA"/>
</dbReference>
<dbReference type="EMBL" id="AAAMZD010000001">
    <property type="protein sequence ID" value="EAD3791222.1"/>
    <property type="molecule type" value="Genomic_DNA"/>
</dbReference>
<dbReference type="EMBL" id="AABGHY010000012">
    <property type="protein sequence ID" value="EAH3295477.1"/>
    <property type="molecule type" value="Genomic_DNA"/>
</dbReference>
<evidence type="ECO:0000313" key="54">
    <source>
        <dbReference type="EMBL" id="ECB9513812.1"/>
    </source>
</evidence>
<evidence type="ECO:0000313" key="20">
    <source>
        <dbReference type="EMBL" id="EAE2660543.1"/>
    </source>
</evidence>
<evidence type="ECO:0000313" key="42">
    <source>
        <dbReference type="EMBL" id="EAH0217729.1"/>
    </source>
</evidence>
<dbReference type="Proteomes" id="UP000470497">
    <property type="component" value="Unassembled WGS sequence"/>
</dbReference>
<evidence type="ECO:0000313" key="151">
    <source>
        <dbReference type="Proteomes" id="UP000533021"/>
    </source>
</evidence>
<evidence type="ECO:0000313" key="31">
    <source>
        <dbReference type="EMBL" id="EAG4183238.1"/>
    </source>
</evidence>
<dbReference type="EMBL" id="CP098507">
    <property type="protein sequence ID" value="UUJ80106.1"/>
    <property type="molecule type" value="Genomic_DNA"/>
</dbReference>
<dbReference type="EMBL" id="AAAQOE010000001">
    <property type="protein sequence ID" value="EAE1094915.1"/>
    <property type="molecule type" value="Genomic_DNA"/>
</dbReference>
<evidence type="ECO:0000313" key="13">
    <source>
        <dbReference type="EMBL" id="EAD5785007.1"/>
    </source>
</evidence>
<dbReference type="EMBL" id="AANDQG010000005">
    <property type="protein sequence ID" value="EDN9630273.1"/>
    <property type="molecule type" value="Genomic_DNA"/>
</dbReference>
<reference evidence="87 155" key="11">
    <citation type="submission" date="2020-06" db="EMBL/GenBank/DDBJ databases">
        <title>Two Listeria outbreaks in Switzerland in 2018 and 2020.</title>
        <authorList>
            <person name="Stevens M.J.A."/>
            <person name="Bloemberg G."/>
            <person name="Nusch-Inderbinnen M."/>
            <person name="Stephan R."/>
        </authorList>
    </citation>
    <scope>NUCLEOTIDE SEQUENCE [LARGE SCALE GENOMIC DNA]</scope>
    <source>
        <strain evidence="87 155">N18-0707</strain>
    </source>
</reference>
<evidence type="ECO:0000313" key="77">
    <source>
        <dbReference type="EMBL" id="HAB8558220.1"/>
    </source>
</evidence>
<dbReference type="EMBL" id="VTIK01000001">
    <property type="protein sequence ID" value="TYU56389.1"/>
    <property type="molecule type" value="Genomic_DNA"/>
</dbReference>
<evidence type="ECO:0000313" key="88">
    <source>
        <dbReference type="EMBL" id="OET49181.1"/>
    </source>
</evidence>
<evidence type="ECO:0000313" key="14">
    <source>
        <dbReference type="EMBL" id="EAD8146657.1"/>
    </source>
</evidence>
<reference evidence="99 104" key="6">
    <citation type="submission" date="2019-02" db="EMBL/GenBank/DDBJ databases">
        <authorList>
            <consortium name="GenomeTrakr: Next Generation Sequencing Network for Food Pathogen Tracability"/>
        </authorList>
    </citation>
    <scope>NUCLEOTIDE SEQUENCE [LARGE SCALE GENOMIC DNA]</scope>
    <source>
        <strain evidence="30 159">10B02965A-1</strain>
        <strain evidence="25 122">ARS-CC9329</strain>
        <strain evidence="15 118">CFSAN008016</strain>
        <strain evidence="8 113">CFSAN008042</strain>
        <strain evidence="33 147">CFSAN063727</strain>
        <strain evidence="62 100">CFSAN085184</strain>
        <strain evidence="63 128">CFSAN102901</strain>
        <strain evidence="18 114">FDA00006304</strain>
        <strain evidence="17 117">FDA00006494</strain>
        <strain evidence="6 112">FDA00007096</strain>
        <strain evidence="10 121">FDA00008584</strain>
        <strain evidence="28">FDA00011243</strain>
        <strain evidence="86 94">FDA00013213</strain>
        <strain evidence="7 99">FDA00013332</strain>
        <strain evidence="13 104">FDA00013853</strain>
        <strain evidence="52">FDA00014181</strain>
        <strain evidence="53 126">FDA00014336</strain>
        <strain evidence="55 119">FDA00014370</strain>
        <strain evidence="54 120">FDA00014392</strain>
        <strain evidence="56 107">FDA00014472</strain>
        <strain evidence="64 131">FDA00015028</strain>
        <strain evidence="70">FDA00015054</strain>
        <strain evidence="32 153">FDA1005580-S054-001</strain>
        <strain evidence="139">FDA1077646-S145-002</strain>
        <strain evidence="136">FDA1090798-S029-001</strain>
        <strain evidence="138">FDA956581-098-004</strain>
        <strain evidence="29 145">FDA960927-006-004</strain>
        <strain evidence="34 161">FLAG-38921</strain>
        <strain evidence="59 127">FLAG-51482A</strain>
        <strain evidence="27 102">FLAG-54356</strain>
        <strain evidence="16 109">FLAG-78586</strain>
        <strain evidence="12 116">FSIS31901579</strain>
        <strain evidence="48 146">LS1344</strain>
        <strain evidence="49 154">LS1419</strain>
        <strain evidence="14 115">NYAG13B12507-5</strain>
        <strain evidence="67 132">OSF101448</strain>
        <strain evidence="11 105">VA-WGS-00405</strain>
    </source>
</reference>
<dbReference type="EMBL" id="AABAYG010000001">
    <property type="protein sequence ID" value="EAG2243895.1"/>
    <property type="molecule type" value="Genomic_DNA"/>
</dbReference>
<dbReference type="EMBL" id="AABFVG010000012">
    <property type="protein sequence ID" value="EAH2283278.1"/>
    <property type="molecule type" value="Genomic_DNA"/>
</dbReference>
<dbReference type="KEGG" id="lmok:CQ02_06085"/>
<evidence type="ECO:0000313" key="35">
    <source>
        <dbReference type="EMBL" id="EAG6762110.1"/>
    </source>
</evidence>
<dbReference type="EMBL" id="AAAKQF010000009">
    <property type="protein sequence ID" value="EAC9041038.1"/>
    <property type="molecule type" value="Genomic_DNA"/>
</dbReference>
<dbReference type="EMBL" id="AABGVJ010000001">
    <property type="protein sequence ID" value="EAH4371599.1"/>
    <property type="molecule type" value="Genomic_DNA"/>
</dbReference>
<dbReference type="EMBL" id="AABEVT010000001">
    <property type="protein sequence ID" value="EAH0250868.1"/>
    <property type="molecule type" value="Genomic_DNA"/>
</dbReference>
<dbReference type="KEGG" id="lmom:IJ09_04415"/>
<dbReference type="EMBL" id="AAAJKI010000012">
    <property type="protein sequence ID" value="EAC6548059.1"/>
    <property type="molecule type" value="Genomic_DNA"/>
</dbReference>
<evidence type="ECO:0000313" key="132">
    <source>
        <dbReference type="Proteomes" id="UP000467347"/>
    </source>
</evidence>
<evidence type="ECO:0000313" key="95">
    <source>
        <dbReference type="Proteomes" id="UP000272537"/>
    </source>
</evidence>
<dbReference type="Proteomes" id="UP000350032">
    <property type="component" value="Unassembled WGS sequence"/>
</dbReference>
<evidence type="ECO:0000313" key="23">
    <source>
        <dbReference type="EMBL" id="EAE5602550.1"/>
    </source>
</evidence>
<sequence>MQIGKVTGSLWATRKDEKLNGLKLLLVEICTDETEDVRHSIVAADNAGAGNGDLVLVTTGSAARASTGDNTIPVDACIVGIIDSVERYG</sequence>
<dbReference type="Proteomes" id="UP000467347">
    <property type="component" value="Unassembled WGS sequence"/>
</dbReference>
<dbReference type="EMBL" id="AABDDO010000022">
    <property type="protein sequence ID" value="EAG6764680.1"/>
    <property type="molecule type" value="Genomic_DNA"/>
</dbReference>
<evidence type="ECO:0000313" key="33">
    <source>
        <dbReference type="EMBL" id="EAG4463042.1"/>
    </source>
</evidence>
<dbReference type="EMBL" id="AAMGHX010000001">
    <property type="protein sequence ID" value="EDH0839998.1"/>
    <property type="molecule type" value="Genomic_DNA"/>
</dbReference>
<dbReference type="Proteomes" id="UP000517258">
    <property type="component" value="Unassembled WGS sequence"/>
</dbReference>
<dbReference type="EMBL" id="AABEQV010000003">
    <property type="protein sequence ID" value="EAG9856519.1"/>
    <property type="molecule type" value="Genomic_DNA"/>
</dbReference>
<evidence type="ECO:0000313" key="96">
    <source>
        <dbReference type="Proteomes" id="UP000280270"/>
    </source>
</evidence>
<evidence type="ECO:0000313" key="55">
    <source>
        <dbReference type="EMBL" id="ECC1557852.1"/>
    </source>
</evidence>
<dbReference type="EMBL" id="AACKFB010000015">
    <property type="protein sequence ID" value="EAK9428606.1"/>
    <property type="molecule type" value="Genomic_DNA"/>
</dbReference>
<evidence type="ECO:0000313" key="15">
    <source>
        <dbReference type="EMBL" id="EAE0770508.1"/>
    </source>
</evidence>
<evidence type="ECO:0000313" key="28">
    <source>
        <dbReference type="EMBL" id="EAG2243895.1"/>
    </source>
</evidence>
<dbReference type="EMBL" id="AABAWE010000007">
    <property type="protein sequence ID" value="EAG2088244.1"/>
    <property type="molecule type" value="Genomic_DNA"/>
</dbReference>
<dbReference type="PANTHER" id="PTHR36539">
    <property type="entry name" value="ETHANOLAMINE UTILIZATION PROTEIN EUTN"/>
    <property type="match status" value="1"/>
</dbReference>
<dbReference type="EMBL" id="AAHZFY010000017">
    <property type="protein sequence ID" value="ECB9513812.1"/>
    <property type="molecule type" value="Genomic_DNA"/>
</dbReference>
<evidence type="ECO:0000313" key="140">
    <source>
        <dbReference type="Proteomes" id="UP000489121"/>
    </source>
</evidence>
<evidence type="ECO:0000313" key="78">
    <source>
        <dbReference type="EMBL" id="HAB9174660.1"/>
    </source>
</evidence>
<evidence type="ECO:0000313" key="68">
    <source>
        <dbReference type="EMBL" id="EDO0986768.1"/>
    </source>
</evidence>
<reference evidence="74" key="10">
    <citation type="submission" date="2020-01" db="EMBL/GenBank/DDBJ databases">
        <authorList>
            <consortium name="NCBI Pathogen Detection Project"/>
        </authorList>
    </citation>
    <scope>NUCLEOTIDE SEQUENCE</scope>
    <source>
        <strain evidence="71">09CEB371LM</strain>
        <strain evidence="83">2017-325981-023-01</strain>
        <strain evidence="77">CFIAFB20100120</strain>
        <strain evidence="76">CFIAFB20130012</strain>
        <strain evidence="75">CFIAFB20140010</strain>
        <strain evidence="78">CFIAFB20160038</strain>
        <strain evidence="74">CFIAFB20160079</strain>
        <strain evidence="81">CFIAFB20170037</strain>
        <strain evidence="80">CFIAFB20170045</strain>
        <strain evidence="82">DMG1500109</strain>
        <strain evidence="73">HPB3501</strain>
        <strain evidence="72">Sam_F526FDD3-C0F7-43DB-B204-E231FEF9C926</strain>
        <strain evidence="84">SFBRL218_S4</strain>
    </source>
</reference>
<dbReference type="Proteomes" id="UP000489121">
    <property type="component" value="Unassembled WGS sequence"/>
</dbReference>
<evidence type="ECO:0000313" key="52">
    <source>
        <dbReference type="EMBL" id="EAK9428606.1"/>
    </source>
</evidence>
<dbReference type="Proteomes" id="UP000401273">
    <property type="component" value="Unassembled WGS sequence"/>
</dbReference>
<evidence type="ECO:0000313" key="128">
    <source>
        <dbReference type="Proteomes" id="UP000455569"/>
    </source>
</evidence>
<dbReference type="Proteomes" id="UP000458487">
    <property type="component" value="Unassembled WGS sequence"/>
</dbReference>
<dbReference type="EMBL" id="AAAJWF010000005">
    <property type="protein sequence ID" value="EAC7480868.1"/>
    <property type="molecule type" value="Genomic_DNA"/>
</dbReference>
<dbReference type="EMBL" id="QXKO01000005">
    <property type="protein sequence ID" value="RJZ20591.1"/>
    <property type="molecule type" value="Genomic_DNA"/>
</dbReference>
<evidence type="ECO:0000313" key="104">
    <source>
        <dbReference type="Proteomes" id="UP000344343"/>
    </source>
</evidence>
<evidence type="ECO:0000313" key="117">
    <source>
        <dbReference type="Proteomes" id="UP000379076"/>
    </source>
</evidence>
<dbReference type="EMBL" id="AAAPCR010000010">
    <property type="protein sequence ID" value="EAD8146657.1"/>
    <property type="molecule type" value="Genomic_DNA"/>
</dbReference>
<evidence type="ECO:0000313" key="59">
    <source>
        <dbReference type="EMBL" id="ECX6923145.1"/>
    </source>
</evidence>
<dbReference type="EMBL" id="AABAGT010000017">
    <property type="protein sequence ID" value="EAG0867911.1"/>
    <property type="molecule type" value="Genomic_DNA"/>
</dbReference>
<reference evidence="141 144" key="7">
    <citation type="submission" date="2019-04" db="EMBL/GenBank/DDBJ databases">
        <authorList>
            <person name="Ashton P.M."/>
            <person name="Dallman T."/>
            <person name="Nair S."/>
            <person name="De Pinna E."/>
            <person name="Peters T."/>
            <person name="Grant K."/>
        </authorList>
    </citation>
    <scope>NUCLEOTIDE SEQUENCE [LARGE SCALE GENOMIC DNA]</scope>
    <source>
        <strain evidence="45 151">282333</strain>
        <strain evidence="47 149">282352</strain>
        <strain evidence="40 156">289003</strain>
        <strain evidence="43 160">406731</strain>
        <strain evidence="41 158">429821</strain>
        <strain evidence="44 144">562417</strain>
        <strain evidence="46 148">562428</strain>
        <strain evidence="42 141">563356</strain>
        <strain evidence="4 124">688377</strain>
        <strain evidence="57 137">760311</strain>
        <strain evidence="68 133">788324</strain>
        <strain evidence="66 129">833351</strain>
        <strain evidence="69 134">883775</strain>
        <strain evidence="20">RL15000161</strain>
        <strain evidence="21">RL15000271</strain>
        <strain evidence="22">RL15000286</strain>
        <strain evidence="23">RL15000440</strain>
    </source>
</reference>
<evidence type="ECO:0000313" key="119">
    <source>
        <dbReference type="Proteomes" id="UP000389283"/>
    </source>
</evidence>
<evidence type="ECO:0000313" key="40">
    <source>
        <dbReference type="EMBL" id="EAG9520561.1"/>
    </source>
</evidence>
<dbReference type="EMBL" id="AABBYJ010000001">
    <property type="protein sequence ID" value="EAG4330093.1"/>
    <property type="molecule type" value="Genomic_DNA"/>
</dbReference>
<evidence type="ECO:0000313" key="127">
    <source>
        <dbReference type="Proteomes" id="UP000427828"/>
    </source>
</evidence>
<evidence type="ECO:0000313" key="41">
    <source>
        <dbReference type="EMBL" id="EAG9856519.1"/>
    </source>
</evidence>
<dbReference type="Proteomes" id="UP000354255">
    <property type="component" value="Unassembled WGS sequence"/>
</dbReference>
<evidence type="ECO:0000313" key="142">
    <source>
        <dbReference type="Proteomes" id="UP000522199"/>
    </source>
</evidence>
<dbReference type="EMBL" id="AACJYH010000012">
    <property type="protein sequence ID" value="EAK8898751.1"/>
    <property type="molecule type" value="Genomic_DNA"/>
</dbReference>
<dbReference type="Proteomes" id="UP000530452">
    <property type="component" value="Unassembled WGS sequence"/>
</dbReference>
<keyword evidence="2" id="KW-1282">Carboxysome</keyword>
<evidence type="ECO:0000313" key="102">
    <source>
        <dbReference type="Proteomes" id="UP000337746"/>
    </source>
</evidence>
<dbReference type="EMBL" id="AABBWO010000001">
    <property type="protein sequence ID" value="EAG4183238.1"/>
    <property type="molecule type" value="Genomic_DNA"/>
</dbReference>
<evidence type="ECO:0000313" key="167">
    <source>
        <dbReference type="Proteomes" id="UP000845014"/>
    </source>
</evidence>
<dbReference type="Proteomes" id="UP000529135">
    <property type="component" value="Unassembled WGS sequence"/>
</dbReference>
<evidence type="ECO:0000313" key="11">
    <source>
        <dbReference type="EMBL" id="EAD3791222.1"/>
    </source>
</evidence>
<dbReference type="EMBL" id="QDAY01000001">
    <property type="protein sequence ID" value="KAA9453781.1"/>
    <property type="molecule type" value="Genomic_DNA"/>
</dbReference>
<evidence type="ECO:0000313" key="69">
    <source>
        <dbReference type="EMBL" id="EDP8409549.1"/>
    </source>
</evidence>
<dbReference type="Proteomes" id="UP000467536">
    <property type="component" value="Unassembled WGS sequence"/>
</dbReference>
<evidence type="ECO:0000313" key="162">
    <source>
        <dbReference type="Proteomes" id="UP000840197"/>
    </source>
</evidence>
<dbReference type="EMBL" id="AABAIH010000001">
    <property type="protein sequence ID" value="EAG0993703.1"/>
    <property type="molecule type" value="Genomic_DNA"/>
</dbReference>
<dbReference type="EMBL" id="AAANYR010000001">
    <property type="protein sequence ID" value="EAD5785007.1"/>
    <property type="molecule type" value="Genomic_DNA"/>
</dbReference>
<evidence type="ECO:0000313" key="120">
    <source>
        <dbReference type="Proteomes" id="UP000398321"/>
    </source>
</evidence>
<evidence type="ECO:0000313" key="9">
    <source>
        <dbReference type="EMBL" id="EAC9041038.1"/>
    </source>
</evidence>
<comment type="subcellular location">
    <subcellularLocation>
        <location evidence="1">Carboxysome</location>
    </subcellularLocation>
</comment>
<dbReference type="Proteomes" id="UP000840197">
    <property type="component" value="Unassembled WGS sequence"/>
</dbReference>
<dbReference type="EMBL" id="DAAEQL010000004">
    <property type="protein sequence ID" value="HAA8490596.1"/>
    <property type="molecule type" value="Genomic_DNA"/>
</dbReference>
<accession>A0A0D8X6B4</accession>
<dbReference type="EMBL" id="QUQA01000010">
    <property type="protein sequence ID" value="RKC01298.1"/>
    <property type="molecule type" value="Genomic_DNA"/>
</dbReference>
<dbReference type="EMBL" id="AANCZP010000015">
    <property type="protein sequence ID" value="EDN8270663.1"/>
    <property type="molecule type" value="Genomic_DNA"/>
</dbReference>
<evidence type="ECO:0000313" key="147">
    <source>
        <dbReference type="Proteomes" id="UP000528151"/>
    </source>
</evidence>
<dbReference type="EMBL" id="AAAIJX010000003">
    <property type="protein sequence ID" value="EAC4482316.1"/>
    <property type="molecule type" value="Genomic_DNA"/>
</dbReference>
<evidence type="ECO:0000313" key="91">
    <source>
        <dbReference type="EMBL" id="RKC01298.1"/>
    </source>
</evidence>
<reference evidence="162 163" key="3">
    <citation type="journal article" date="2018" name="Genome Biol.">
        <title>SKESA: strategic k-mer extension for scrupulous assemblies.</title>
        <authorList>
            <person name="Souvorov A."/>
            <person name="Agarwala R."/>
            <person name="Lipman D.J."/>
        </authorList>
    </citation>
    <scope>NUCLEOTIDE SEQUENCE [LARGE SCALE GENOMIC DNA]</scope>
    <source>
        <strain evidence="71">09CEB371LM</strain>
        <strain evidence="83">2017-325981-023-01</strain>
        <strain evidence="77 166">CFIAFB20100120</strain>
        <strain evidence="76 162">CFIAFB20130012</strain>
        <strain evidence="75">CFIAFB20140010</strain>
        <strain evidence="78">CFIAFB20160038</strain>
        <strain evidence="74 167">CFIAFB20160079</strain>
        <strain evidence="81">CFIAFB20170037</strain>
        <strain evidence="80 164">CFIAFB20170045</strain>
        <strain evidence="82 165">DMG1500109</strain>
        <strain evidence="73">HPB3501</strain>
        <strain evidence="72">Sam_F526FDD3-C0F7-43DB-B204-E231FEF9C926</strain>
        <strain evidence="84">SFBRL218_S4</strain>
    </source>
</reference>
<evidence type="ECO:0000313" key="123">
    <source>
        <dbReference type="Proteomes" id="UP000410967"/>
    </source>
</evidence>
<reference evidence="60 111" key="9">
    <citation type="submission" date="2019-09" db="EMBL/GenBank/DDBJ databases">
        <authorList>
            <consortium name="GenomeTrakr network: Whole genome sequencing for foodborne pathogen traceback"/>
        </authorList>
    </citation>
    <scope>NUCLEOTIDE SEQUENCE [LARGE SCALE GENOMIC DNA]</scope>
    <source>
        <strain evidence="37 157">CFSAN004300</strain>
        <strain evidence="39 142">CFSAN072474</strain>
        <strain evidence="38 143">CFSAN072502</strain>
        <strain evidence="60 111">FLAG-55987</strain>
        <strain evidence="35 152">NRRL B-33244</strain>
        <strain evidence="51 123">PHLUSALM00088</strain>
    </source>
</reference>
<dbReference type="Proteomes" id="UP000344343">
    <property type="component" value="Unassembled WGS sequence"/>
</dbReference>
<evidence type="ECO:0000313" key="149">
    <source>
        <dbReference type="Proteomes" id="UP000530452"/>
    </source>
</evidence>
<evidence type="ECO:0000313" key="114">
    <source>
        <dbReference type="Proteomes" id="UP000368805"/>
    </source>
</evidence>
<dbReference type="EMBL" id="JACAVN010000003">
    <property type="protein sequence ID" value="NYA01311.1"/>
    <property type="molecule type" value="Genomic_DNA"/>
</dbReference>
<evidence type="ECO:0000313" key="7">
    <source>
        <dbReference type="EMBL" id="EAC6548059.1"/>
    </source>
</evidence>
<dbReference type="EMBL" id="AANCZP010000001">
    <property type="protein sequence ID" value="EDN8268218.1"/>
    <property type="molecule type" value="Genomic_DNA"/>
</dbReference>
<reference evidence="88 168" key="1">
    <citation type="submission" date="2016-09" db="EMBL/GenBank/DDBJ databases">
        <title>100K Listeria isolates.</title>
        <authorList>
            <person name="Chen P."/>
            <person name="Weimer B.C."/>
            <person name="Kong N."/>
            <person name="Huang B."/>
        </authorList>
    </citation>
    <scope>NUCLEOTIDE SEQUENCE [LARGE SCALE GENOMIC DNA]</scope>
    <source>
        <strain evidence="88 168">BCW_2383</strain>
    </source>
</reference>
<evidence type="ECO:0000313" key="5">
    <source>
        <dbReference type="EMBL" id="EAC4553356.1"/>
    </source>
</evidence>
<evidence type="ECO:0000313" key="26">
    <source>
        <dbReference type="EMBL" id="EAG1892678.1"/>
    </source>
</evidence>
<dbReference type="PROSITE" id="PS51932">
    <property type="entry name" value="BMV"/>
    <property type="match status" value="1"/>
</dbReference>
<evidence type="ECO:0000313" key="29">
    <source>
        <dbReference type="EMBL" id="EAG2513635.1"/>
    </source>
</evidence>
<dbReference type="Proteomes" id="UP000335978">
    <property type="component" value="Unassembled WGS sequence"/>
</dbReference>
<dbReference type="Proteomes" id="UP000467247">
    <property type="component" value="Unassembled WGS sequence"/>
</dbReference>
<dbReference type="Proteomes" id="UP000423131">
    <property type="component" value="Unassembled WGS sequence"/>
</dbReference>
<evidence type="ECO:0000313" key="16">
    <source>
        <dbReference type="EMBL" id="EAE1094915.1"/>
    </source>
</evidence>
<dbReference type="Proteomes" id="UP000478704">
    <property type="component" value="Unassembled WGS sequence"/>
</dbReference>
<dbReference type="EMBL" id="AAKHCT010000001">
    <property type="protein sequence ID" value="ECR7121609.1"/>
    <property type="molecule type" value="Genomic_DNA"/>
</dbReference>
<evidence type="ECO:0000313" key="27">
    <source>
        <dbReference type="EMBL" id="EAG2088244.1"/>
    </source>
</evidence>
<evidence type="ECO:0000313" key="79">
    <source>
        <dbReference type="EMBL" id="HAB9177197.1"/>
    </source>
</evidence>
<evidence type="ECO:0000313" key="30">
    <source>
        <dbReference type="EMBL" id="EAG2996541.1"/>
    </source>
</evidence>
<dbReference type="Pfam" id="PF03319">
    <property type="entry name" value="EutN_CcmL"/>
    <property type="match status" value="1"/>
</dbReference>
<evidence type="ECO:0000313" key="74">
    <source>
        <dbReference type="EMBL" id="HAB7362837.1"/>
    </source>
</evidence>
<dbReference type="Proteomes" id="UP000393182">
    <property type="component" value="Unassembled WGS sequence"/>
</dbReference>
<dbReference type="Proteomes" id="UP000544530">
    <property type="component" value="Unassembled WGS sequence"/>
</dbReference>
<evidence type="ECO:0000313" key="154">
    <source>
        <dbReference type="Proteomes" id="UP000540417"/>
    </source>
</evidence>
<dbReference type="EMBL" id="DAAJFY010000011">
    <property type="protein sequence ID" value="HAC0276344.1"/>
    <property type="molecule type" value="Genomic_DNA"/>
</dbReference>
<dbReference type="Proteomes" id="UP000566721">
    <property type="component" value="Unassembled WGS sequence"/>
</dbReference>
<dbReference type="EMBL" id="AABATR010000001">
    <property type="protein sequence ID" value="EAG1892678.1"/>
    <property type="molecule type" value="Genomic_DNA"/>
</dbReference>
<evidence type="ECO:0000313" key="6">
    <source>
        <dbReference type="EMBL" id="EAC5548871.1"/>
    </source>
</evidence>
<dbReference type="EMBL" id="AAALRN010000001">
    <property type="protein sequence ID" value="EAD1183526.1"/>
    <property type="molecule type" value="Genomic_DNA"/>
</dbReference>
<evidence type="ECO:0000313" key="158">
    <source>
        <dbReference type="Proteomes" id="UP000548826"/>
    </source>
</evidence>
<evidence type="ECO:0000313" key="148">
    <source>
        <dbReference type="Proteomes" id="UP000529135"/>
    </source>
</evidence>
<dbReference type="Proteomes" id="UP000410967">
    <property type="component" value="Unassembled WGS sequence"/>
</dbReference>
<evidence type="ECO:0000313" key="86">
    <source>
        <dbReference type="EMBL" id="MCO38717.1"/>
    </source>
</evidence>
<dbReference type="Proteomes" id="UP000525850">
    <property type="component" value="Unassembled WGS sequence"/>
</dbReference>
<evidence type="ECO:0000313" key="21">
    <source>
        <dbReference type="EMBL" id="EAE2898861.1"/>
    </source>
</evidence>
<evidence type="ECO:0000313" key="130">
    <source>
        <dbReference type="Proteomes" id="UP000460224"/>
    </source>
</evidence>
<dbReference type="EMBL" id="AAIAJJ010000007">
    <property type="protein sequence ID" value="ECC1557852.1"/>
    <property type="molecule type" value="Genomic_DNA"/>
</dbReference>
<evidence type="ECO:0000313" key="87">
    <source>
        <dbReference type="EMBL" id="NYA01311.1"/>
    </source>
</evidence>
<evidence type="ECO:0000313" key="110">
    <source>
        <dbReference type="Proteomes" id="UP000358545"/>
    </source>
</evidence>
<dbReference type="Proteomes" id="UP000840569">
    <property type="component" value="Unassembled WGS sequence"/>
</dbReference>
<evidence type="ECO:0000313" key="100">
    <source>
        <dbReference type="Proteomes" id="UP000335978"/>
    </source>
</evidence>
<dbReference type="EMBL" id="DAAEEB010000010">
    <property type="protein sequence ID" value="HAA8054002.1"/>
    <property type="molecule type" value="Genomic_DNA"/>
</dbReference>
<dbReference type="EMBL" id="AAAQQZ010000001">
    <property type="protein sequence ID" value="EAE1337836.1"/>
    <property type="molecule type" value="Genomic_DNA"/>
</dbReference>
<evidence type="ECO:0000313" key="17">
    <source>
        <dbReference type="EMBL" id="EAE1337836.1"/>
    </source>
</evidence>
<dbReference type="EMBL" id="AABDGJ010000009">
    <property type="protein sequence ID" value="EAG6991274.1"/>
    <property type="molecule type" value="Genomic_DNA"/>
</dbReference>
<dbReference type="EMBL" id="AABEKY010000007">
    <property type="protein sequence ID" value="EAG9388245.1"/>
    <property type="molecule type" value="Genomic_DNA"/>
</dbReference>
<dbReference type="Proteomes" id="UP000280270">
    <property type="component" value="Unassembled WGS sequence"/>
</dbReference>
<evidence type="ECO:0000313" key="51">
    <source>
        <dbReference type="EMBL" id="EAK9315981.1"/>
    </source>
</evidence>
<dbReference type="Proteomes" id="UP000364988">
    <property type="component" value="Unassembled WGS sequence"/>
</dbReference>
<evidence type="ECO:0000313" key="53">
    <source>
        <dbReference type="EMBL" id="ECB9474475.1"/>
    </source>
</evidence>
<dbReference type="Proteomes" id="UP000389283">
    <property type="component" value="Unassembled WGS sequence"/>
</dbReference>
<evidence type="ECO:0000313" key="161">
    <source>
        <dbReference type="Proteomes" id="UP000566721"/>
    </source>
</evidence>
<dbReference type="InterPro" id="IPR004992">
    <property type="entry name" value="EutN_CcmL"/>
</dbReference>
<dbReference type="EMBL" id="AABBAW010000001">
    <property type="protein sequence ID" value="EAG2513635.1"/>
    <property type="molecule type" value="Genomic_DNA"/>
</dbReference>
<dbReference type="Proteomes" id="UP000843775">
    <property type="component" value="Unassembled WGS sequence"/>
</dbReference>
<reference evidence="95 96" key="2">
    <citation type="journal article" date="2018" name="BMC Genomics">
        <title>Genes significantly associated with lineage II food isolates of Listeria monocytogenes.</title>
        <authorList>
            <person name="Pirone-Davies C."/>
            <person name="Chen Y."/>
            <person name="Pightling A."/>
            <person name="Ryan G."/>
            <person name="Wang Y."/>
            <person name="Yao K."/>
            <person name="Hoffmann M."/>
            <person name="Allard M.W."/>
        </authorList>
    </citation>
    <scope>NUCLEOTIDE SEQUENCE [LARGE SCALE GENOMIC DNA]</scope>
    <source>
        <strain evidence="91 96">CFSAN028761</strain>
        <strain evidence="89 97">PNUSAL000190</strain>
        <strain evidence="90 95">PNUSAL000550</strain>
    </source>
</reference>
<dbReference type="EMBL" id="AABEKN010000006">
    <property type="protein sequence ID" value="EAG9354734.1"/>
    <property type="molecule type" value="Genomic_DNA"/>
</dbReference>
<dbReference type="Proteomes" id="UP000522199">
    <property type="component" value="Unassembled WGS sequence"/>
</dbReference>
<evidence type="ECO:0000313" key="139">
    <source>
        <dbReference type="Proteomes" id="UP000484022"/>
    </source>
</evidence>
<evidence type="ECO:0000313" key="138">
    <source>
        <dbReference type="Proteomes" id="UP000481141"/>
    </source>
</evidence>
<evidence type="ECO:0000313" key="67">
    <source>
        <dbReference type="EMBL" id="EDN9835072.1"/>
    </source>
</evidence>
<dbReference type="Proteomes" id="UP000336166">
    <property type="component" value="Unassembled WGS sequence"/>
</dbReference>
<dbReference type="Proteomes" id="UP000269407">
    <property type="component" value="Unassembled WGS sequence"/>
</dbReference>
<dbReference type="EMBL" id="AAAIKW010000010">
    <property type="protein sequence ID" value="EAC4553356.1"/>
    <property type="molecule type" value="Genomic_DNA"/>
</dbReference>
<dbReference type="EMBL" id="AABCVX010000001">
    <property type="protein sequence ID" value="EAG6168460.1"/>
    <property type="molecule type" value="Genomic_DNA"/>
</dbReference>
<evidence type="ECO:0000313" key="129">
    <source>
        <dbReference type="Proteomes" id="UP000458487"/>
    </source>
</evidence>
<evidence type="ECO:0000313" key="39">
    <source>
        <dbReference type="EMBL" id="EAG9388245.1"/>
    </source>
</evidence>
<dbReference type="EMBL" id="AAASLB010000008">
    <property type="protein sequence ID" value="EAE4942922.1"/>
    <property type="molecule type" value="Genomic_DNA"/>
</dbReference>
<evidence type="ECO:0000313" key="83">
    <source>
        <dbReference type="EMBL" id="HAJ9592662.1"/>
    </source>
</evidence>
<dbReference type="Proteomes" id="UP000478682">
    <property type="component" value="Unassembled WGS sequence"/>
</dbReference>
<evidence type="ECO:0000313" key="92">
    <source>
        <dbReference type="EMBL" id="TYU56389.1"/>
    </source>
</evidence>
<evidence type="ECO:0000313" key="144">
    <source>
        <dbReference type="Proteomes" id="UP000525068"/>
    </source>
</evidence>
<evidence type="ECO:0000313" key="136">
    <source>
        <dbReference type="Proteomes" id="UP000478704"/>
    </source>
</evidence>
<dbReference type="Proteomes" id="UP000371553">
    <property type="component" value="Unassembled WGS sequence"/>
</dbReference>
<evidence type="ECO:0000313" key="105">
    <source>
        <dbReference type="Proteomes" id="UP000345329"/>
    </source>
</evidence>
<evidence type="ECO:0000313" key="76">
    <source>
        <dbReference type="EMBL" id="HAB8399368.1"/>
    </source>
</evidence>
<evidence type="ECO:0000313" key="80">
    <source>
        <dbReference type="EMBL" id="HAC0013017.1"/>
    </source>
</evidence>
<dbReference type="Proteomes" id="UP000376505">
    <property type="component" value="Unassembled WGS sequence"/>
</dbReference>
<dbReference type="EMBL" id="RCRQ01000004">
    <property type="protein sequence ID" value="MCO38717.1"/>
    <property type="molecule type" value="Genomic_DNA"/>
</dbReference>
<dbReference type="GeneID" id="86845075"/>
<dbReference type="Proteomes" id="UP000845014">
    <property type="component" value="Unassembled WGS sequence"/>
</dbReference>
<evidence type="ECO:0000313" key="49">
    <source>
        <dbReference type="EMBL" id="EAH4371599.1"/>
    </source>
</evidence>
<dbReference type="Proteomes" id="UP000406081">
    <property type="component" value="Unassembled WGS sequence"/>
</dbReference>
<dbReference type="Proteomes" id="UP000540417">
    <property type="component" value="Unassembled WGS sequence"/>
</dbReference>
<dbReference type="Proteomes" id="UP000365297">
    <property type="component" value="Unassembled WGS sequence"/>
</dbReference>
<evidence type="ECO:0000313" key="160">
    <source>
        <dbReference type="Proteomes" id="UP000566597"/>
    </source>
</evidence>
<dbReference type="Proteomes" id="UP000840567">
    <property type="component" value="Unassembled WGS sequence"/>
</dbReference>
<evidence type="ECO:0000256" key="1">
    <source>
        <dbReference type="ARBA" id="ARBA00023587"/>
    </source>
</evidence>
<dbReference type="Proteomes" id="UP000546397">
    <property type="component" value="Unassembled WGS sequence"/>
</dbReference>
<evidence type="ECO:0000313" key="84">
    <source>
        <dbReference type="EMBL" id="HAO5922157.1"/>
    </source>
</evidence>
<dbReference type="EMBL" id="AABGFX010000003">
    <property type="protein sequence ID" value="EAH3126715.1"/>
    <property type="molecule type" value="Genomic_DNA"/>
</dbReference>
<dbReference type="EMBL" id="MJTJ01000019">
    <property type="protein sequence ID" value="OET49181.1"/>
    <property type="molecule type" value="Genomic_DNA"/>
</dbReference>
<evidence type="ECO:0000313" key="50">
    <source>
        <dbReference type="EMBL" id="EAK8898751.1"/>
    </source>
</evidence>
<evidence type="ECO:0000313" key="25">
    <source>
        <dbReference type="EMBL" id="EAG0993703.1"/>
    </source>
</evidence>
<evidence type="ECO:0000313" key="36">
    <source>
        <dbReference type="EMBL" id="EAG6764680.1"/>
    </source>
</evidence>
<dbReference type="Proteomes" id="UP000421738">
    <property type="component" value="Unassembled WGS sequence"/>
</dbReference>
<evidence type="ECO:0000313" key="99">
    <source>
        <dbReference type="Proteomes" id="UP000331186"/>
    </source>
</evidence>
<dbReference type="EMBL" id="AANDSR010000001">
    <property type="protein sequence ID" value="EDN9835072.1"/>
    <property type="molecule type" value="Genomic_DNA"/>
</dbReference>
<dbReference type="Proteomes" id="UP000398321">
    <property type="component" value="Unassembled WGS sequence"/>
</dbReference>
<dbReference type="KEGG" id="lmoe:BN418_1388"/>
<evidence type="ECO:0000313" key="98">
    <source>
        <dbReference type="Proteomes" id="UP000322220"/>
    </source>
</evidence>
<evidence type="ECO:0000313" key="122">
    <source>
        <dbReference type="Proteomes" id="UP000406081"/>
    </source>
</evidence>
<dbReference type="EMBL" id="DAAHYZ010000008">
    <property type="protein sequence ID" value="HAB7722701.1"/>
    <property type="molecule type" value="Genomic_DNA"/>
</dbReference>
<dbReference type="Proteomes" id="UP000478945">
    <property type="component" value="Unassembled WGS sequence"/>
</dbReference>
<evidence type="ECO:0000313" key="166">
    <source>
        <dbReference type="Proteomes" id="UP000844415"/>
    </source>
</evidence>
<dbReference type="Proteomes" id="UP000272537">
    <property type="component" value="Unassembled WGS sequence"/>
</dbReference>
<dbReference type="Proteomes" id="UP000355989">
    <property type="component" value="Unassembled WGS sequence"/>
</dbReference>
<evidence type="ECO:0000313" key="146">
    <source>
        <dbReference type="Proteomes" id="UP000527632"/>
    </source>
</evidence>
<dbReference type="Proteomes" id="UP000388699">
    <property type="component" value="Unassembled WGS sequence"/>
</dbReference>
<dbReference type="Proteomes" id="UP000331186">
    <property type="component" value="Unassembled WGS sequence"/>
</dbReference>
<dbReference type="Proteomes" id="UP000332711">
    <property type="component" value="Unassembled WGS sequence"/>
</dbReference>
<dbReference type="EMBL" id="DAAJCS010000005">
    <property type="protein sequence ID" value="HAC0013017.1"/>
    <property type="molecule type" value="Genomic_DNA"/>
</dbReference>
<dbReference type="Proteomes" id="UP000843503">
    <property type="component" value="Unassembled WGS sequence"/>
</dbReference>
<dbReference type="EMBL" id="DAAIRR010000013">
    <property type="protein sequence ID" value="HAB9177197.1"/>
    <property type="molecule type" value="Genomic_DNA"/>
</dbReference>
<evidence type="ECO:0000313" key="4">
    <source>
        <dbReference type="EMBL" id="EAC4482316.1"/>
    </source>
</evidence>
<evidence type="ECO:0000313" key="75">
    <source>
        <dbReference type="EMBL" id="HAB7722701.1"/>
    </source>
</evidence>
<evidence type="ECO:0000313" key="126">
    <source>
        <dbReference type="Proteomes" id="UP000423131"/>
    </source>
</evidence>
<evidence type="ECO:0000313" key="73">
    <source>
        <dbReference type="EMBL" id="HAA9720884.1"/>
    </source>
</evidence>
<dbReference type="Proteomes" id="UP000358545">
    <property type="component" value="Unassembled WGS sequence"/>
</dbReference>
<evidence type="ECO:0000313" key="12">
    <source>
        <dbReference type="EMBL" id="EAD5774169.1"/>
    </source>
</evidence>
<dbReference type="Proteomes" id="UP000455569">
    <property type="component" value="Unassembled WGS sequence"/>
</dbReference>
<dbReference type="EMBL" id="AAAREG010000001">
    <property type="protein sequence ID" value="EAE2352788.1"/>
    <property type="molecule type" value="Genomic_DNA"/>
</dbReference>